<evidence type="ECO:0000313" key="2">
    <source>
        <dbReference type="Proteomes" id="UP000499080"/>
    </source>
</evidence>
<dbReference type="AlphaFoldDB" id="A0A4Y2SRD9"/>
<organism evidence="1 2">
    <name type="scientific">Araneus ventricosus</name>
    <name type="common">Orbweaver spider</name>
    <name type="synonym">Epeira ventricosa</name>
    <dbReference type="NCBI Taxonomy" id="182803"/>
    <lineage>
        <taxon>Eukaryota</taxon>
        <taxon>Metazoa</taxon>
        <taxon>Ecdysozoa</taxon>
        <taxon>Arthropoda</taxon>
        <taxon>Chelicerata</taxon>
        <taxon>Arachnida</taxon>
        <taxon>Araneae</taxon>
        <taxon>Araneomorphae</taxon>
        <taxon>Entelegynae</taxon>
        <taxon>Araneoidea</taxon>
        <taxon>Araneidae</taxon>
        <taxon>Araneus</taxon>
    </lineage>
</organism>
<protein>
    <submittedName>
        <fullName evidence="1">Uncharacterized protein</fullName>
    </submittedName>
</protein>
<dbReference type="Proteomes" id="UP000499080">
    <property type="component" value="Unassembled WGS sequence"/>
</dbReference>
<name>A0A4Y2SRD9_ARAVE</name>
<gene>
    <name evidence="1" type="ORF">AVEN_183150_1</name>
</gene>
<evidence type="ECO:0000313" key="1">
    <source>
        <dbReference type="EMBL" id="GBN89515.1"/>
    </source>
</evidence>
<accession>A0A4Y2SRD9</accession>
<keyword evidence="2" id="KW-1185">Reference proteome</keyword>
<comment type="caution">
    <text evidence="1">The sequence shown here is derived from an EMBL/GenBank/DDBJ whole genome shotgun (WGS) entry which is preliminary data.</text>
</comment>
<dbReference type="EMBL" id="BGPR01022817">
    <property type="protein sequence ID" value="GBN89515.1"/>
    <property type="molecule type" value="Genomic_DNA"/>
</dbReference>
<reference evidence="1 2" key="1">
    <citation type="journal article" date="2019" name="Sci. Rep.">
        <title>Orb-weaving spider Araneus ventricosus genome elucidates the spidroin gene catalogue.</title>
        <authorList>
            <person name="Kono N."/>
            <person name="Nakamura H."/>
            <person name="Ohtoshi R."/>
            <person name="Moran D.A.P."/>
            <person name="Shinohara A."/>
            <person name="Yoshida Y."/>
            <person name="Fujiwara M."/>
            <person name="Mori M."/>
            <person name="Tomita M."/>
            <person name="Arakawa K."/>
        </authorList>
    </citation>
    <scope>NUCLEOTIDE SEQUENCE [LARGE SCALE GENOMIC DNA]</scope>
</reference>
<proteinExistence type="predicted"/>
<sequence length="90" mass="10311">MRRRESCGQSQVVHFFTFRHRSPESNRKGSVTMERVGSKRIPMRLHQQKLATRAANKRANFRSCLPAAHPPQQWRILGRGAEAIKAFAPS</sequence>